<dbReference type="WBParaSite" id="Hba_20935">
    <property type="protein sequence ID" value="Hba_20935"/>
    <property type="gene ID" value="Hba_20935"/>
</dbReference>
<feature type="region of interest" description="Disordered" evidence="7">
    <location>
        <begin position="1"/>
        <end position="61"/>
    </location>
</feature>
<keyword evidence="8" id="KW-1133">Transmembrane helix</keyword>
<comment type="subcellular location">
    <subcellularLocation>
        <location evidence="2">Nucleus</location>
        <location evidence="2">Nucleolus</location>
    </subcellularLocation>
</comment>
<keyword evidence="5" id="KW-0175">Coiled coil</keyword>
<accession>A0A1I7XSY8</accession>
<evidence type="ECO:0000256" key="4">
    <source>
        <dbReference type="ARBA" id="ARBA00022517"/>
    </source>
</evidence>
<name>A0A1I7XSY8_HETBA</name>
<evidence type="ECO:0000256" key="5">
    <source>
        <dbReference type="ARBA" id="ARBA00023054"/>
    </source>
</evidence>
<sequence length="608" mass="68522">MVSRIDIGNKNRRRKIHSAVKRKPREEVEFSDDGITESEPIDNYMNRERNDESGSDDGKDSDKELQIAFREGLLKTDRLNYMVQKKRPIINKTVEILAKIANFAKKLPWIETLDISVGSGVTKDIINDDFEREIKLYYKQAEEAVKLAVPRLLSMGVKILRPADYYAEMAKSDGHMQKVRKRLLEIQEGKEKQEAIRRMREEKKYASKVQKEVISRKNTEKKKLTEAVKKHKKGMKQQLEDMLNNVKRMGLDKWQASSSYKILFIKDDNENKSGSVSKQGQKRGIDHKKEWKSKKFGYGGKKKGKKRNDKERESSSLSMCNCVACGIFLSTCFLGLIPHVRHQEMMIRNGTYSMNKHDKPMAIFVNTELIVLMGFLLILLIEQSLLICSYGGSSVNSSPKRAAPSLRTLLESECEDGQPLVDTTLDTDEDGMQDIIFRSSSPVTEREACTIHNHALPPEDGLTARTLFLLLGLSIHSIFEGVALGIQKDKGDFINVLVAVMFHEVLCCVAYGVSMAQQRTAVRSAFPTVIILSASIPTGMLAAVLVDELDITNSVLLRFVLEGLAAGTFIYVACVEMLSAELGHSHGDGNLSHGDHTKMRRSFLVCLR</sequence>
<reference evidence="10" key="1">
    <citation type="submission" date="2016-11" db="UniProtKB">
        <authorList>
            <consortium name="WormBaseParasite"/>
        </authorList>
    </citation>
    <scope>IDENTIFICATION</scope>
</reference>
<feature type="transmembrane region" description="Helical" evidence="8">
    <location>
        <begin position="525"/>
        <end position="546"/>
    </location>
</feature>
<comment type="function">
    <text evidence="1">Required for the processing of the 27S pre-rRNA.</text>
</comment>
<evidence type="ECO:0000256" key="1">
    <source>
        <dbReference type="ARBA" id="ARBA00003387"/>
    </source>
</evidence>
<organism evidence="9 10">
    <name type="scientific">Heterorhabditis bacteriophora</name>
    <name type="common">Entomopathogenic nematode worm</name>
    <dbReference type="NCBI Taxonomy" id="37862"/>
    <lineage>
        <taxon>Eukaryota</taxon>
        <taxon>Metazoa</taxon>
        <taxon>Ecdysozoa</taxon>
        <taxon>Nematoda</taxon>
        <taxon>Chromadorea</taxon>
        <taxon>Rhabditida</taxon>
        <taxon>Rhabditina</taxon>
        <taxon>Rhabditomorpha</taxon>
        <taxon>Strongyloidea</taxon>
        <taxon>Heterorhabditidae</taxon>
        <taxon>Heterorhabditis</taxon>
    </lineage>
</organism>
<evidence type="ECO:0000313" key="10">
    <source>
        <dbReference type="WBParaSite" id="Hba_20935"/>
    </source>
</evidence>
<evidence type="ECO:0000256" key="7">
    <source>
        <dbReference type="SAM" id="MobiDB-lite"/>
    </source>
</evidence>
<evidence type="ECO:0000256" key="6">
    <source>
        <dbReference type="ARBA" id="ARBA00023242"/>
    </source>
</evidence>
<feature type="compositionally biased region" description="Basic and acidic residues" evidence="7">
    <location>
        <begin position="45"/>
        <end position="61"/>
    </location>
</feature>
<keyword evidence="8" id="KW-0472">Membrane</keyword>
<keyword evidence="8" id="KW-0812">Transmembrane</keyword>
<feature type="transmembrane region" description="Helical" evidence="8">
    <location>
        <begin position="316"/>
        <end position="340"/>
    </location>
</feature>
<dbReference type="GO" id="GO:0046873">
    <property type="term" value="F:metal ion transmembrane transporter activity"/>
    <property type="evidence" value="ECO:0007669"/>
    <property type="project" value="InterPro"/>
</dbReference>
<dbReference type="GO" id="GO:0016020">
    <property type="term" value="C:membrane"/>
    <property type="evidence" value="ECO:0007669"/>
    <property type="project" value="UniProtKB-SubCell"/>
</dbReference>
<dbReference type="GO" id="GO:0006364">
    <property type="term" value="P:rRNA processing"/>
    <property type="evidence" value="ECO:0007669"/>
    <property type="project" value="TreeGrafter"/>
</dbReference>
<feature type="transmembrane region" description="Helical" evidence="8">
    <location>
        <begin position="555"/>
        <end position="573"/>
    </location>
</feature>
<feature type="transmembrane region" description="Helical" evidence="8">
    <location>
        <begin position="361"/>
        <end position="381"/>
    </location>
</feature>
<evidence type="ECO:0000313" key="9">
    <source>
        <dbReference type="Proteomes" id="UP000095283"/>
    </source>
</evidence>
<proteinExistence type="inferred from homology"/>
<keyword evidence="9" id="KW-1185">Reference proteome</keyword>
<evidence type="ECO:0000256" key="3">
    <source>
        <dbReference type="ARBA" id="ARBA00007336"/>
    </source>
</evidence>
<dbReference type="PANTHER" id="PTHR13028:SF0">
    <property type="entry name" value="RRNA-PROCESSING PROTEIN EBP2-RELATED"/>
    <property type="match status" value="1"/>
</dbReference>
<dbReference type="GO" id="GO:0005730">
    <property type="term" value="C:nucleolus"/>
    <property type="evidence" value="ECO:0007669"/>
    <property type="project" value="UniProtKB-SubCell"/>
</dbReference>
<dbReference type="AlphaFoldDB" id="A0A1I7XSY8"/>
<feature type="compositionally biased region" description="Acidic residues" evidence="7">
    <location>
        <begin position="29"/>
        <end position="40"/>
    </location>
</feature>
<dbReference type="PANTHER" id="PTHR13028">
    <property type="entry name" value="RRNA PROCESSING PROTEIN EBNA1-BINDING PROTEIN-RELATED"/>
    <property type="match status" value="1"/>
</dbReference>
<dbReference type="GO" id="GO:0042273">
    <property type="term" value="P:ribosomal large subunit biogenesis"/>
    <property type="evidence" value="ECO:0007669"/>
    <property type="project" value="TreeGrafter"/>
</dbReference>
<evidence type="ECO:0000256" key="2">
    <source>
        <dbReference type="ARBA" id="ARBA00004604"/>
    </source>
</evidence>
<feature type="transmembrane region" description="Helical" evidence="8">
    <location>
        <begin position="493"/>
        <end position="513"/>
    </location>
</feature>
<comment type="similarity">
    <text evidence="3">Belongs to the EBP2 family.</text>
</comment>
<dbReference type="InterPro" id="IPR008610">
    <property type="entry name" value="Ebp2"/>
</dbReference>
<keyword evidence="6" id="KW-0539">Nucleus</keyword>
<evidence type="ECO:0000256" key="8">
    <source>
        <dbReference type="SAM" id="Phobius"/>
    </source>
</evidence>
<feature type="transmembrane region" description="Helical" evidence="8">
    <location>
        <begin position="467"/>
        <end position="486"/>
    </location>
</feature>
<keyword evidence="4" id="KW-0690">Ribosome biogenesis</keyword>
<dbReference type="Pfam" id="PF05890">
    <property type="entry name" value="Ebp2"/>
    <property type="match status" value="1"/>
</dbReference>
<dbReference type="Proteomes" id="UP000095283">
    <property type="component" value="Unplaced"/>
</dbReference>
<dbReference type="GO" id="GO:0030687">
    <property type="term" value="C:preribosome, large subunit precursor"/>
    <property type="evidence" value="ECO:0007669"/>
    <property type="project" value="TreeGrafter"/>
</dbReference>
<feature type="compositionally biased region" description="Basic residues" evidence="7">
    <location>
        <begin position="10"/>
        <end position="23"/>
    </location>
</feature>
<dbReference type="GO" id="GO:0034399">
    <property type="term" value="C:nuclear periphery"/>
    <property type="evidence" value="ECO:0007669"/>
    <property type="project" value="TreeGrafter"/>
</dbReference>
<protein>
    <submittedName>
        <fullName evidence="10">Zinc transporter ZIP3</fullName>
    </submittedName>
</protein>